<feature type="domain" description="Agenet" evidence="2">
    <location>
        <begin position="96"/>
        <end position="151"/>
    </location>
</feature>
<dbReference type="Gene3D" id="2.30.30.140">
    <property type="match status" value="1"/>
</dbReference>
<protein>
    <recommendedName>
        <fullName evidence="2">Agenet domain-containing protein</fullName>
    </recommendedName>
</protein>
<feature type="compositionally biased region" description="Basic residues" evidence="1">
    <location>
        <begin position="1"/>
        <end position="14"/>
    </location>
</feature>
<feature type="region of interest" description="Disordered" evidence="1">
    <location>
        <begin position="1"/>
        <end position="34"/>
    </location>
</feature>
<organism evidence="3 4">
    <name type="scientific">Citrus unshiu</name>
    <name type="common">Satsuma mandarin</name>
    <name type="synonym">Citrus nobilis var. unshiu</name>
    <dbReference type="NCBI Taxonomy" id="55188"/>
    <lineage>
        <taxon>Eukaryota</taxon>
        <taxon>Viridiplantae</taxon>
        <taxon>Streptophyta</taxon>
        <taxon>Embryophyta</taxon>
        <taxon>Tracheophyta</taxon>
        <taxon>Spermatophyta</taxon>
        <taxon>Magnoliopsida</taxon>
        <taxon>eudicotyledons</taxon>
        <taxon>Gunneridae</taxon>
        <taxon>Pentapetalae</taxon>
        <taxon>rosids</taxon>
        <taxon>malvids</taxon>
        <taxon>Sapindales</taxon>
        <taxon>Rutaceae</taxon>
        <taxon>Aurantioideae</taxon>
        <taxon>Citrus</taxon>
    </lineage>
</organism>
<accession>A0A2H5QEW2</accession>
<keyword evidence="4" id="KW-1185">Reference proteome</keyword>
<sequence length="344" mass="39750">MPRKPKSKLTKSPKPRTDNSGTPFNPGSQVEISSNDVGFRGSWFMGTVIRRPTARNPTKYLVEYSRLFETETGKKPLKEVVDLDLLRPLAPREKERQFKLGEEVDAFYNDGWWEGVITEVDDGKFAVYFRNSKEQIKFAAEDLRLHREWIKGEWKPPLEDDTETEKLATNSKEEPDKVKTEELFSNSKPEEEPDKFNTEGLFCMGTLVEVSSDEDGFQGAWFAATIVEPTGKDKYLVEYQSLRTEDDKEFLKEEIDIKHIRPSPPETLMVDRFNKLDEVDALYNDGWWVGVISKVCSNSKYVVYFKTTKEELTFEHSDLRLHQDWINGKWVRASQLQALNGVGV</sequence>
<proteinExistence type="predicted"/>
<gene>
    <name evidence="3" type="ORF">CUMW_223420</name>
</gene>
<evidence type="ECO:0000256" key="1">
    <source>
        <dbReference type="SAM" id="MobiDB-lite"/>
    </source>
</evidence>
<feature type="compositionally biased region" description="Polar residues" evidence="1">
    <location>
        <begin position="18"/>
        <end position="34"/>
    </location>
</feature>
<dbReference type="CDD" id="cd20405">
    <property type="entry name" value="Tudor_Agenet_AtDUF_rpt1_3"/>
    <property type="match status" value="2"/>
</dbReference>
<evidence type="ECO:0000313" key="3">
    <source>
        <dbReference type="EMBL" id="GAY63164.1"/>
    </source>
</evidence>
<dbReference type="InterPro" id="IPR014002">
    <property type="entry name" value="Agenet_dom_plant"/>
</dbReference>
<dbReference type="InterPro" id="IPR008395">
    <property type="entry name" value="Agenet-like_dom"/>
</dbReference>
<dbReference type="STRING" id="55188.A0A2H5QEW2"/>
<name>A0A2H5QEW2_CITUN</name>
<dbReference type="AlphaFoldDB" id="A0A2H5QEW2"/>
<feature type="region of interest" description="Disordered" evidence="1">
    <location>
        <begin position="156"/>
        <end position="195"/>
    </location>
</feature>
<dbReference type="EMBL" id="BDQV01000338">
    <property type="protein sequence ID" value="GAY63164.1"/>
    <property type="molecule type" value="Genomic_DNA"/>
</dbReference>
<dbReference type="CDD" id="cd20406">
    <property type="entry name" value="Tudor_Agenet_AtDUF_rpt2_4"/>
    <property type="match status" value="2"/>
</dbReference>
<feature type="domain" description="Agenet" evidence="2">
    <location>
        <begin position="22"/>
        <end position="94"/>
    </location>
</feature>
<evidence type="ECO:0000313" key="4">
    <source>
        <dbReference type="Proteomes" id="UP000236630"/>
    </source>
</evidence>
<feature type="domain" description="Agenet" evidence="2">
    <location>
        <begin position="271"/>
        <end position="327"/>
    </location>
</feature>
<dbReference type="Proteomes" id="UP000236630">
    <property type="component" value="Unassembled WGS sequence"/>
</dbReference>
<comment type="caution">
    <text evidence="3">The sequence shown here is derived from an EMBL/GenBank/DDBJ whole genome shotgun (WGS) entry which is preliminary data.</text>
</comment>
<reference evidence="3 4" key="1">
    <citation type="journal article" date="2017" name="Front. Genet.">
        <title>Draft sequencing of the heterozygous diploid genome of Satsuma (Citrus unshiu Marc.) using a hybrid assembly approach.</title>
        <authorList>
            <person name="Shimizu T."/>
            <person name="Tanizawa Y."/>
            <person name="Mochizuki T."/>
            <person name="Nagasaki H."/>
            <person name="Yoshioka T."/>
            <person name="Toyoda A."/>
            <person name="Fujiyama A."/>
            <person name="Kaminuma E."/>
            <person name="Nakamura Y."/>
        </authorList>
    </citation>
    <scope>NUCLEOTIDE SEQUENCE [LARGE SCALE GENOMIC DNA]</scope>
    <source>
        <strain evidence="4">cv. Miyagawa wase</strain>
    </source>
</reference>
<dbReference type="PANTHER" id="PTHR31917:SF147">
    <property type="entry name" value="AGENET DOMAIN-CONTAINING PROTEIN"/>
    <property type="match status" value="1"/>
</dbReference>
<dbReference type="SMART" id="SM00743">
    <property type="entry name" value="Agenet"/>
    <property type="match status" value="4"/>
</dbReference>
<feature type="compositionally biased region" description="Basic and acidic residues" evidence="1">
    <location>
        <begin position="171"/>
        <end position="195"/>
    </location>
</feature>
<feature type="domain" description="Agenet" evidence="2">
    <location>
        <begin position="200"/>
        <end position="268"/>
    </location>
</feature>
<evidence type="ECO:0000259" key="2">
    <source>
        <dbReference type="SMART" id="SM00743"/>
    </source>
</evidence>
<dbReference type="PANTHER" id="PTHR31917">
    <property type="entry name" value="AGENET DOMAIN-CONTAINING PROTEIN-RELATED"/>
    <property type="match status" value="1"/>
</dbReference>
<dbReference type="Pfam" id="PF05641">
    <property type="entry name" value="Agenet"/>
    <property type="match status" value="4"/>
</dbReference>